<keyword evidence="3" id="KW-1185">Reference proteome</keyword>
<comment type="caution">
    <text evidence="2">The sequence shown here is derived from an EMBL/GenBank/DDBJ whole genome shotgun (WGS) entry which is preliminary data.</text>
</comment>
<evidence type="ECO:0000256" key="1">
    <source>
        <dbReference type="SAM" id="SignalP"/>
    </source>
</evidence>
<feature type="chain" id="PRO_5047302158" description="DUF5666 domain-containing protein" evidence="1">
    <location>
        <begin position="27"/>
        <end position="137"/>
    </location>
</feature>
<keyword evidence="1" id="KW-0732">Signal</keyword>
<feature type="signal peptide" evidence="1">
    <location>
        <begin position="1"/>
        <end position="26"/>
    </location>
</feature>
<sequence>MLTRRLAIVVTAAALGLGGMATSALADDGPVRVIGERVMDGDRILRGGKLTCWTRDGRKVRFSDRAVDELVEVGDVGPVRVVEPVPAGGDGEVVVVPEERLSIAVPARKLPRKVVGKRWRQTRLIHLTCVWEGMPRR</sequence>
<dbReference type="EMBL" id="JBHMCF010000042">
    <property type="protein sequence ID" value="MFB9475550.1"/>
    <property type="molecule type" value="Genomic_DNA"/>
</dbReference>
<dbReference type="RefSeq" id="WP_379484763.1">
    <property type="nucleotide sequence ID" value="NZ_JBHMCF010000042.1"/>
</dbReference>
<accession>A0ABV5NZ01</accession>
<gene>
    <name evidence="2" type="ORF">ACFFR3_39185</name>
</gene>
<protein>
    <recommendedName>
        <fullName evidence="4">DUF5666 domain-containing protein</fullName>
    </recommendedName>
</protein>
<dbReference type="Proteomes" id="UP001589568">
    <property type="component" value="Unassembled WGS sequence"/>
</dbReference>
<organism evidence="2 3">
    <name type="scientific">Nonomuraea salmonea</name>
    <dbReference type="NCBI Taxonomy" id="46181"/>
    <lineage>
        <taxon>Bacteria</taxon>
        <taxon>Bacillati</taxon>
        <taxon>Actinomycetota</taxon>
        <taxon>Actinomycetes</taxon>
        <taxon>Streptosporangiales</taxon>
        <taxon>Streptosporangiaceae</taxon>
        <taxon>Nonomuraea</taxon>
    </lineage>
</organism>
<evidence type="ECO:0000313" key="2">
    <source>
        <dbReference type="EMBL" id="MFB9475550.1"/>
    </source>
</evidence>
<evidence type="ECO:0008006" key="4">
    <source>
        <dbReference type="Google" id="ProtNLM"/>
    </source>
</evidence>
<name>A0ABV5NZ01_9ACTN</name>
<proteinExistence type="predicted"/>
<reference evidence="2 3" key="1">
    <citation type="submission" date="2024-09" db="EMBL/GenBank/DDBJ databases">
        <authorList>
            <person name="Sun Q."/>
            <person name="Mori K."/>
        </authorList>
    </citation>
    <scope>NUCLEOTIDE SEQUENCE [LARGE SCALE GENOMIC DNA]</scope>
    <source>
        <strain evidence="2 3">JCM 3324</strain>
    </source>
</reference>
<evidence type="ECO:0000313" key="3">
    <source>
        <dbReference type="Proteomes" id="UP001589568"/>
    </source>
</evidence>